<dbReference type="PIRSF" id="PIRSF029347">
    <property type="entry name" value="RecF"/>
    <property type="match status" value="1"/>
</dbReference>
<feature type="domain" description="ATPase AAA-type core" evidence="1">
    <location>
        <begin position="23"/>
        <end position="344"/>
    </location>
</feature>
<dbReference type="PANTHER" id="PTHR32182:SF22">
    <property type="entry name" value="ATP-DEPENDENT ENDONUCLEASE, OLD FAMILY-RELATED"/>
    <property type="match status" value="1"/>
</dbReference>
<dbReference type="InterPro" id="IPR003959">
    <property type="entry name" value="ATPase_AAA_core"/>
</dbReference>
<name>A0A6B1D9H9_9CHLR</name>
<organism evidence="2">
    <name type="scientific">Caldilineaceae bacterium SB0661_bin_32</name>
    <dbReference type="NCBI Taxonomy" id="2605255"/>
    <lineage>
        <taxon>Bacteria</taxon>
        <taxon>Bacillati</taxon>
        <taxon>Chloroflexota</taxon>
        <taxon>Caldilineae</taxon>
        <taxon>Caldilineales</taxon>
        <taxon>Caldilineaceae</taxon>
    </lineage>
</organism>
<dbReference type="Gene3D" id="3.40.50.300">
    <property type="entry name" value="P-loop containing nucleotide triphosphate hydrolases"/>
    <property type="match status" value="2"/>
</dbReference>
<dbReference type="PANTHER" id="PTHR32182">
    <property type="entry name" value="DNA REPLICATION AND REPAIR PROTEIN RECF"/>
    <property type="match status" value="1"/>
</dbReference>
<protein>
    <submittedName>
        <fullName evidence="2">AAA family ATPase</fullName>
    </submittedName>
</protein>
<proteinExistence type="predicted"/>
<dbReference type="GO" id="GO:0000731">
    <property type="term" value="P:DNA synthesis involved in DNA repair"/>
    <property type="evidence" value="ECO:0007669"/>
    <property type="project" value="TreeGrafter"/>
</dbReference>
<dbReference type="SUPFAM" id="SSF52540">
    <property type="entry name" value="P-loop containing nucleoside triphosphate hydrolases"/>
    <property type="match status" value="1"/>
</dbReference>
<reference evidence="2" key="1">
    <citation type="submission" date="2019-09" db="EMBL/GenBank/DDBJ databases">
        <title>Characterisation of the sponge microbiome using genome-centric metagenomics.</title>
        <authorList>
            <person name="Engelberts J.P."/>
            <person name="Robbins S.J."/>
            <person name="De Goeij J.M."/>
            <person name="Aranda M."/>
            <person name="Bell S.C."/>
            <person name="Webster N.S."/>
        </authorList>
    </citation>
    <scope>NUCLEOTIDE SEQUENCE</scope>
    <source>
        <strain evidence="2">SB0661_bin_32</strain>
    </source>
</reference>
<dbReference type="InterPro" id="IPR014555">
    <property type="entry name" value="RecF-like"/>
</dbReference>
<comment type="caution">
    <text evidence="2">The sequence shown here is derived from an EMBL/GenBank/DDBJ whole genome shotgun (WGS) entry which is preliminary data.</text>
</comment>
<dbReference type="GO" id="GO:0016887">
    <property type="term" value="F:ATP hydrolysis activity"/>
    <property type="evidence" value="ECO:0007669"/>
    <property type="project" value="InterPro"/>
</dbReference>
<evidence type="ECO:0000313" key="2">
    <source>
        <dbReference type="EMBL" id="MYC96641.1"/>
    </source>
</evidence>
<dbReference type="CDD" id="cd00267">
    <property type="entry name" value="ABC_ATPase"/>
    <property type="match status" value="1"/>
</dbReference>
<dbReference type="GO" id="GO:0006302">
    <property type="term" value="P:double-strand break repair"/>
    <property type="evidence" value="ECO:0007669"/>
    <property type="project" value="TreeGrafter"/>
</dbReference>
<dbReference type="EMBL" id="VXMH01000092">
    <property type="protein sequence ID" value="MYC96641.1"/>
    <property type="molecule type" value="Genomic_DNA"/>
</dbReference>
<accession>A0A6B1D9H9</accession>
<sequence>MFREVTLRNFRTHRKTSITLHPITLLVGNNNSGKSNILQGIRHLSHLVWRAAPIRRKTDHPRIRAGEDFFIPRYRLARDEEPLAWSVKWEGSGVEVKYDLELIQTRPSKDFISCRERIEVRRGSEKAVRFESGFDEESNRLQLRTLIDQSDRFPQIFRKTCRDFFNLLTAFVYHFQPSYLKNSGDGDSRITPYDKDARVAIPSEIGYEGGNFQRLIYYAREREERVFSRFVALVRRFNEDFHGVRLNPRGFPIWEFDLGSTRTDRLVEEFSPDLLSDGFLKAAAIALIVSLDRPPSIIMLEEIENGINPGNIREIMYWLRQAASTQRVHGSSQFILTSHSPSVLREFSKYLESVYTLRLEKSTHQSDVRNLNTSLETLIGIGVIDGNVTEDEQGNRIVEVPPYQLTDLWYSGTIG</sequence>
<evidence type="ECO:0000259" key="1">
    <source>
        <dbReference type="Pfam" id="PF13304"/>
    </source>
</evidence>
<dbReference type="GO" id="GO:0005524">
    <property type="term" value="F:ATP binding"/>
    <property type="evidence" value="ECO:0007669"/>
    <property type="project" value="InterPro"/>
</dbReference>
<dbReference type="AlphaFoldDB" id="A0A6B1D9H9"/>
<gene>
    <name evidence="2" type="ORF">F4X14_16875</name>
</gene>
<dbReference type="InterPro" id="IPR027417">
    <property type="entry name" value="P-loop_NTPase"/>
</dbReference>
<dbReference type="Pfam" id="PF13304">
    <property type="entry name" value="AAA_21"/>
    <property type="match status" value="1"/>
</dbReference>